<dbReference type="InterPro" id="IPR016024">
    <property type="entry name" value="ARM-type_fold"/>
</dbReference>
<feature type="domain" description="Ataxin-10" evidence="7">
    <location>
        <begin position="494"/>
        <end position="589"/>
    </location>
</feature>
<dbReference type="InterPro" id="IPR019156">
    <property type="entry name" value="Ataxin-10_domain"/>
</dbReference>
<dbReference type="InterPro" id="IPR051374">
    <property type="entry name" value="Ataxin-10/CTR86_families"/>
</dbReference>
<keyword evidence="2" id="KW-0132">Cell division</keyword>
<evidence type="ECO:0000256" key="1">
    <source>
        <dbReference type="ARBA" id="ARBA00008384"/>
    </source>
</evidence>
<dbReference type="PANTHER" id="PTHR13255:SF0">
    <property type="entry name" value="ATAXIN-10"/>
    <property type="match status" value="1"/>
</dbReference>
<dbReference type="PANTHER" id="PTHR13255">
    <property type="entry name" value="ATAXIN-10"/>
    <property type="match status" value="1"/>
</dbReference>
<dbReference type="GO" id="GO:0051301">
    <property type="term" value="P:cell division"/>
    <property type="evidence" value="ECO:0007669"/>
    <property type="project" value="UniProtKB-KW"/>
</dbReference>
<evidence type="ECO:0000313" key="8">
    <source>
        <dbReference type="EMBL" id="ODV80223.1"/>
    </source>
</evidence>
<dbReference type="GeneID" id="30981707"/>
<keyword evidence="9" id="KW-1185">Reference proteome</keyword>
<comment type="similarity">
    <text evidence="1">Belongs to the ataxin-10 family.</text>
</comment>
<reference evidence="9" key="1">
    <citation type="submission" date="2016-05" db="EMBL/GenBank/DDBJ databases">
        <title>Comparative genomics of biotechnologically important yeasts.</title>
        <authorList>
            <consortium name="DOE Joint Genome Institute"/>
            <person name="Riley R."/>
            <person name="Haridas S."/>
            <person name="Wolfe K.H."/>
            <person name="Lopes M.R."/>
            <person name="Hittinger C.T."/>
            <person name="Goker M."/>
            <person name="Salamov A."/>
            <person name="Wisecaver J."/>
            <person name="Long T.M."/>
            <person name="Aerts A.L."/>
            <person name="Barry K."/>
            <person name="Choi C."/>
            <person name="Clum A."/>
            <person name="Coughlan A.Y."/>
            <person name="Deshpande S."/>
            <person name="Douglass A.P."/>
            <person name="Hanson S.J."/>
            <person name="Klenk H.-P."/>
            <person name="Labutti K."/>
            <person name="Lapidus A."/>
            <person name="Lindquist E."/>
            <person name="Lipzen A."/>
            <person name="Meier-Kolthoff J.P."/>
            <person name="Ohm R.A."/>
            <person name="Otillar R.P."/>
            <person name="Pangilinan J."/>
            <person name="Peng Y."/>
            <person name="Rokas A."/>
            <person name="Rosa C.A."/>
            <person name="Scheuner C."/>
            <person name="Sibirny A.A."/>
            <person name="Slot J.C."/>
            <person name="Stielow J.B."/>
            <person name="Sun H."/>
            <person name="Kurtzman C.P."/>
            <person name="Blackwell M."/>
            <person name="Grigoriev I.V."/>
            <person name="Jeffries T.W."/>
        </authorList>
    </citation>
    <scope>NUCLEOTIDE SEQUENCE [LARGE SCALE GENOMIC DNA]</scope>
    <source>
        <strain evidence="9">NRRL Y-17324</strain>
    </source>
</reference>
<dbReference type="AlphaFoldDB" id="A0A1E4SL46"/>
<evidence type="ECO:0000313" key="9">
    <source>
        <dbReference type="Proteomes" id="UP000094285"/>
    </source>
</evidence>
<dbReference type="RefSeq" id="XP_020065345.1">
    <property type="nucleotide sequence ID" value="XM_020207570.1"/>
</dbReference>
<name>A0A1E4SL46_9ASCO</name>
<keyword evidence="3" id="KW-0131">Cell cycle</keyword>
<dbReference type="EMBL" id="KV453911">
    <property type="protein sequence ID" value="ODV80223.1"/>
    <property type="molecule type" value="Genomic_DNA"/>
</dbReference>
<evidence type="ECO:0000256" key="5">
    <source>
        <dbReference type="ARBA" id="ARBA00044801"/>
    </source>
</evidence>
<accession>A0A1E4SL46</accession>
<comment type="function">
    <text evidence="4">May play a role in the regulation of cytokinesis.</text>
</comment>
<evidence type="ECO:0000256" key="3">
    <source>
        <dbReference type="ARBA" id="ARBA00023306"/>
    </source>
</evidence>
<sequence>MSASARLRQAMTRTLVWLENSPPGGAGRDALVALFPRVKYISIRGWLLPRFCVNRHTLYLVLSRTQPDRHRSICSRTSLPYIALCHLITTLHYRAMDRDTVNAQLVAIRACLTDPAGGLTVPVFEDALKVLGFVVSQTNGDHAVRLSYSQADVWLILALILLDSASYSYDVSPSQRVSLVRLLRGILLVVRNLAIENPPSDVLIHLLTSAIKFKNNFPRDHEFYEKTMLVYYQAVANLILLGGSNLNSIRESKDVIETLNEFIDTDHQSFCAPLIIILSTALSNGDHADIKQNLALFHILKIESSQNNIMAFLLGYFGKMNFEATLGPYEVKLVALLYDVITHESFGKWLNNQSESTFLDWLKLAQLLITSKENWDNFQLLALLSWIHELFEAYTRKSIKLVENTKNATTNATKSDQLTVLTMLIILDVITDLGKFHHTKEFLIHYNVLEPLINLLRCIHENIKPVTIKNRGKVVDIEKEEGVASESHKFPQAKSIIIEIISLLTHDSFEVQEKVRELHGLELILSNCVIDENNPFIKERSIICLKFLLANNKENQAFVAQLEAKKSYDDSALQEAGYEINVVDGKVGVKKSENKDTAI</sequence>
<dbReference type="OrthoDB" id="379794at2759"/>
<dbReference type="SUPFAM" id="SSF48371">
    <property type="entry name" value="ARM repeat"/>
    <property type="match status" value="1"/>
</dbReference>
<proteinExistence type="inferred from homology"/>
<dbReference type="Pfam" id="PF09759">
    <property type="entry name" value="Atx10homo_assoc"/>
    <property type="match status" value="1"/>
</dbReference>
<evidence type="ECO:0000256" key="6">
    <source>
        <dbReference type="ARBA" id="ARBA00044805"/>
    </source>
</evidence>
<evidence type="ECO:0000256" key="2">
    <source>
        <dbReference type="ARBA" id="ARBA00022618"/>
    </source>
</evidence>
<dbReference type="GO" id="GO:0005829">
    <property type="term" value="C:cytosol"/>
    <property type="evidence" value="ECO:0007669"/>
    <property type="project" value="TreeGrafter"/>
</dbReference>
<gene>
    <name evidence="8" type="ORF">CANTADRAFT_25894</name>
</gene>
<evidence type="ECO:0000259" key="7">
    <source>
        <dbReference type="Pfam" id="PF09759"/>
    </source>
</evidence>
<dbReference type="Proteomes" id="UP000094285">
    <property type="component" value="Unassembled WGS sequence"/>
</dbReference>
<organism evidence="8 9">
    <name type="scientific">Suhomyces tanzawaensis NRRL Y-17324</name>
    <dbReference type="NCBI Taxonomy" id="984487"/>
    <lineage>
        <taxon>Eukaryota</taxon>
        <taxon>Fungi</taxon>
        <taxon>Dikarya</taxon>
        <taxon>Ascomycota</taxon>
        <taxon>Saccharomycotina</taxon>
        <taxon>Pichiomycetes</taxon>
        <taxon>Debaryomycetaceae</taxon>
        <taxon>Suhomyces</taxon>
    </lineage>
</organism>
<protein>
    <recommendedName>
        <fullName evidence="5">Ataxin-10 homolog</fullName>
    </recommendedName>
    <alternativeName>
        <fullName evidence="6">Copper transport protein 86</fullName>
    </alternativeName>
</protein>
<evidence type="ECO:0000256" key="4">
    <source>
        <dbReference type="ARBA" id="ARBA00044746"/>
    </source>
</evidence>